<feature type="domain" description="AAA+ ATPase" evidence="5">
    <location>
        <begin position="286"/>
        <end position="426"/>
    </location>
</feature>
<evidence type="ECO:0000256" key="1">
    <source>
        <dbReference type="ARBA" id="ARBA00010378"/>
    </source>
</evidence>
<keyword evidence="2" id="KW-0547">Nucleotide-binding</keyword>
<keyword evidence="7" id="KW-1185">Reference proteome</keyword>
<accession>A0A4Z1E2X3</accession>
<feature type="compositionally biased region" description="Low complexity" evidence="4">
    <location>
        <begin position="541"/>
        <end position="550"/>
    </location>
</feature>
<feature type="compositionally biased region" description="Acidic residues" evidence="4">
    <location>
        <begin position="524"/>
        <end position="539"/>
    </location>
</feature>
<dbReference type="InterPro" id="IPR041627">
    <property type="entry name" value="AAA_lid_6"/>
</dbReference>
<reference evidence="6 7" key="1">
    <citation type="submission" date="2018-11" db="EMBL/GenBank/DDBJ databases">
        <title>Complete genome sequencing of the Actinobacteria Serinibacter sp. K3-2.</title>
        <authorList>
            <person name="Rakitin A.L."/>
            <person name="Beletsky A.V."/>
            <person name="Mardanov A.V."/>
            <person name="Ravin N.V."/>
            <person name="Gromova A.S."/>
            <person name="Filippova S.N."/>
            <person name="Gal'Chenko V.F."/>
        </authorList>
    </citation>
    <scope>NUCLEOTIDE SEQUENCE [LARGE SCALE GENOMIC DNA]</scope>
    <source>
        <strain evidence="6 7">K3-2</strain>
    </source>
</reference>
<comment type="caution">
    <text evidence="6">The sequence shown here is derived from an EMBL/GenBank/DDBJ whole genome shotgun (WGS) entry which is preliminary data.</text>
</comment>
<evidence type="ECO:0000256" key="2">
    <source>
        <dbReference type="ARBA" id="ARBA00022741"/>
    </source>
</evidence>
<dbReference type="PANTHER" id="PTHR43392:SF2">
    <property type="entry name" value="AAA-TYPE ATPASE FAMILY PROTEIN _ ANKYRIN REPEAT FAMILY PROTEIN"/>
    <property type="match status" value="1"/>
</dbReference>
<dbReference type="InterPro" id="IPR027417">
    <property type="entry name" value="P-loop_NTPase"/>
</dbReference>
<dbReference type="GO" id="GO:0005524">
    <property type="term" value="F:ATP binding"/>
    <property type="evidence" value="ECO:0007669"/>
    <property type="project" value="UniProtKB-KW"/>
</dbReference>
<keyword evidence="3" id="KW-0067">ATP-binding</keyword>
<evidence type="ECO:0000256" key="4">
    <source>
        <dbReference type="SAM" id="MobiDB-lite"/>
    </source>
</evidence>
<dbReference type="SMART" id="SM00382">
    <property type="entry name" value="AAA"/>
    <property type="match status" value="1"/>
</dbReference>
<dbReference type="EMBL" id="RHPJ01000002">
    <property type="protein sequence ID" value="TGO05590.1"/>
    <property type="molecule type" value="Genomic_DNA"/>
</dbReference>
<dbReference type="InterPro" id="IPR050773">
    <property type="entry name" value="CbxX/CfxQ_RuBisCO_ESX"/>
</dbReference>
<dbReference type="Gene3D" id="1.10.8.60">
    <property type="match status" value="1"/>
</dbReference>
<dbReference type="Pfam" id="PF00004">
    <property type="entry name" value="AAA"/>
    <property type="match status" value="1"/>
</dbReference>
<organism evidence="6 7">
    <name type="scientific">Serinibacter arcticus</name>
    <dbReference type="NCBI Taxonomy" id="1655435"/>
    <lineage>
        <taxon>Bacteria</taxon>
        <taxon>Bacillati</taxon>
        <taxon>Actinomycetota</taxon>
        <taxon>Actinomycetes</taxon>
        <taxon>Micrococcales</taxon>
        <taxon>Beutenbergiaceae</taxon>
        <taxon>Serinibacter</taxon>
    </lineage>
</organism>
<dbReference type="CDD" id="cd00009">
    <property type="entry name" value="AAA"/>
    <property type="match status" value="1"/>
</dbReference>
<dbReference type="InterPro" id="IPR000641">
    <property type="entry name" value="CbxX/CfxQ"/>
</dbReference>
<dbReference type="InterPro" id="IPR003959">
    <property type="entry name" value="ATPase_AAA_core"/>
</dbReference>
<dbReference type="Pfam" id="PF17866">
    <property type="entry name" value="AAA_lid_6"/>
    <property type="match status" value="1"/>
</dbReference>
<name>A0A4Z1E2X3_9MICO</name>
<feature type="compositionally biased region" description="Low complexity" evidence="4">
    <location>
        <begin position="145"/>
        <end position="159"/>
    </location>
</feature>
<dbReference type="SUPFAM" id="SSF52540">
    <property type="entry name" value="P-loop containing nucleoside triphosphate hydrolases"/>
    <property type="match status" value="1"/>
</dbReference>
<dbReference type="AlphaFoldDB" id="A0A4Z1E2X3"/>
<dbReference type="PRINTS" id="PR00819">
    <property type="entry name" value="CBXCFQXSUPER"/>
</dbReference>
<feature type="region of interest" description="Disordered" evidence="4">
    <location>
        <begin position="145"/>
        <end position="165"/>
    </location>
</feature>
<dbReference type="GO" id="GO:0016887">
    <property type="term" value="F:ATP hydrolysis activity"/>
    <property type="evidence" value="ECO:0007669"/>
    <property type="project" value="InterPro"/>
</dbReference>
<dbReference type="Gene3D" id="3.40.50.300">
    <property type="entry name" value="P-loop containing nucleotide triphosphate hydrolases"/>
    <property type="match status" value="1"/>
</dbReference>
<evidence type="ECO:0000313" key="7">
    <source>
        <dbReference type="Proteomes" id="UP000297318"/>
    </source>
</evidence>
<evidence type="ECO:0000256" key="3">
    <source>
        <dbReference type="ARBA" id="ARBA00022840"/>
    </source>
</evidence>
<dbReference type="FunFam" id="3.40.50.300:FF:000216">
    <property type="entry name" value="Type VII secretion ATPase EccA"/>
    <property type="match status" value="1"/>
</dbReference>
<proteinExistence type="inferred from homology"/>
<protein>
    <submittedName>
        <fullName evidence="6">Putative RuBisCo-expression protein CbbX</fullName>
    </submittedName>
</protein>
<evidence type="ECO:0000259" key="5">
    <source>
        <dbReference type="SMART" id="SM00382"/>
    </source>
</evidence>
<gene>
    <name evidence="6" type="ORF">SERN_1594</name>
</gene>
<sequence>MTARSTTALRDAVDRLVDAGTDAGLTADVVREEASVLAAAVTESGGGSAAADWLRAFERERTTEFFAAAAAGRRWRTAPTDTLVALRLVGSGKIEQQRSRAYADALAEVAAAAAVELGTPTSLVAQAAYEVAAAQRGAPVAPSLPAAAAGAASGPVGSGQSDPSPLDLRGLLPQPSLNRGLDGLPAVGEILDALRGGAPVPGTPAAGAPAAGTPAAAGAAAGDAETATAVEAEAEEADELPTLAELMTTLDDLVGLDRAKSQVKRQVEMLRIEKLRTEAGLTRPTMTRHLVFVGNPGTGKTTVARLVSGIYRALGLLTKGHLVEVDRSELVAGYLGQTAARTSEVVASALGGVLFIDEAYSLSQGVNGPDAYGAEAVNTLVKDMEDHRDDLVVIVAGYPGPMKDFIETNPGLESRFSTTISFEDYTDAELRAIFTLMADGADFAPTPECLDRVEEITSVQPRHSGFGNGRYVRNLLDAAIARHAWRLRDVEAPTIEELRELLPQDLVDPSGQDIDDTLALLAPDGEDDAVTEVPDDPEPDPAATTEESSR</sequence>
<comment type="similarity">
    <text evidence="1">Belongs to the CbxX/CfxQ family.</text>
</comment>
<feature type="region of interest" description="Disordered" evidence="4">
    <location>
        <begin position="522"/>
        <end position="550"/>
    </location>
</feature>
<dbReference type="PANTHER" id="PTHR43392">
    <property type="entry name" value="AAA-TYPE ATPASE FAMILY PROTEIN / ANKYRIN REPEAT FAMILY PROTEIN"/>
    <property type="match status" value="1"/>
</dbReference>
<dbReference type="Proteomes" id="UP000297318">
    <property type="component" value="Unassembled WGS sequence"/>
</dbReference>
<dbReference type="InterPro" id="IPR003593">
    <property type="entry name" value="AAA+_ATPase"/>
</dbReference>
<evidence type="ECO:0000313" key="6">
    <source>
        <dbReference type="EMBL" id="TGO05590.1"/>
    </source>
</evidence>
<dbReference type="RefSeq" id="WP_233251547.1">
    <property type="nucleotide sequence ID" value="NZ_RHPJ01000002.1"/>
</dbReference>